<organism evidence="1 2">
    <name type="scientific">Dictyobacter alpinus</name>
    <dbReference type="NCBI Taxonomy" id="2014873"/>
    <lineage>
        <taxon>Bacteria</taxon>
        <taxon>Bacillati</taxon>
        <taxon>Chloroflexota</taxon>
        <taxon>Ktedonobacteria</taxon>
        <taxon>Ktedonobacterales</taxon>
        <taxon>Dictyobacteraceae</taxon>
        <taxon>Dictyobacter</taxon>
    </lineage>
</organism>
<proteinExistence type="predicted"/>
<name>A0A402BL56_9CHLR</name>
<protein>
    <submittedName>
        <fullName evidence="1">Uncharacterized protein</fullName>
    </submittedName>
</protein>
<accession>A0A402BL56</accession>
<gene>
    <name evidence="1" type="ORF">KDA_75820</name>
</gene>
<evidence type="ECO:0000313" key="1">
    <source>
        <dbReference type="EMBL" id="GCE32098.1"/>
    </source>
</evidence>
<reference evidence="2" key="1">
    <citation type="submission" date="2018-12" db="EMBL/GenBank/DDBJ databases">
        <title>Tengunoibacter tsumagoiensis gen. nov., sp. nov., Dictyobacter kobayashii sp. nov., D. alpinus sp. nov., and D. joshuensis sp. nov. and description of Dictyobacteraceae fam. nov. within the order Ktedonobacterales isolated from Tengu-no-mugimeshi.</title>
        <authorList>
            <person name="Wang C.M."/>
            <person name="Zheng Y."/>
            <person name="Sakai Y."/>
            <person name="Toyoda A."/>
            <person name="Minakuchi Y."/>
            <person name="Abe K."/>
            <person name="Yokota A."/>
            <person name="Yabe S."/>
        </authorList>
    </citation>
    <scope>NUCLEOTIDE SEQUENCE [LARGE SCALE GENOMIC DNA]</scope>
    <source>
        <strain evidence="2">Uno16</strain>
    </source>
</reference>
<evidence type="ECO:0000313" key="2">
    <source>
        <dbReference type="Proteomes" id="UP000287171"/>
    </source>
</evidence>
<keyword evidence="2" id="KW-1185">Reference proteome</keyword>
<dbReference type="AlphaFoldDB" id="A0A402BL56"/>
<comment type="caution">
    <text evidence="1">The sequence shown here is derived from an EMBL/GenBank/DDBJ whole genome shotgun (WGS) entry which is preliminary data.</text>
</comment>
<dbReference type="Proteomes" id="UP000287171">
    <property type="component" value="Unassembled WGS sequence"/>
</dbReference>
<dbReference type="EMBL" id="BIFT01000003">
    <property type="protein sequence ID" value="GCE32098.1"/>
    <property type="molecule type" value="Genomic_DNA"/>
</dbReference>
<dbReference type="RefSeq" id="WP_126632099.1">
    <property type="nucleotide sequence ID" value="NZ_BIFT01000003.1"/>
</dbReference>
<sequence>MAQWIRVINELPIVEVKPGGSKGFSDDELVMLIGTNEPAQMFPGDDGLTVLLFDEESSDPVNERACTLLQIPTAKNLRERIIANGKQPDEELLARSDDERAWEIRGNVLLARVKQKSR</sequence>